<accession>A0A7C9CRM9</accession>
<sequence length="121" mass="13358">MSTMIVTLLTSNLVEIQSPTSFSKLAKENSFCKQVKENLKQWEGRSSTVSTGNEQVRDAQRSSVETNLCRISTGASIRDLRILSLRVVKIVISSDISALSVTAERALEGKARPQYPTRNIS</sequence>
<reference evidence="1" key="1">
    <citation type="journal article" date="2013" name="J. Plant Res.">
        <title>Effect of fungi and light on seed germination of three Opuntia species from semiarid lands of central Mexico.</title>
        <authorList>
            <person name="Delgado-Sanchez P."/>
            <person name="Jimenez-Bremont J.F."/>
            <person name="Guerrero-Gonzalez Mde L."/>
            <person name="Flores J."/>
        </authorList>
    </citation>
    <scope>NUCLEOTIDE SEQUENCE</scope>
    <source>
        <tissue evidence="1">Cladode</tissue>
    </source>
</reference>
<organism evidence="1">
    <name type="scientific">Opuntia streptacantha</name>
    <name type="common">Prickly pear cactus</name>
    <name type="synonym">Opuntia cardona</name>
    <dbReference type="NCBI Taxonomy" id="393608"/>
    <lineage>
        <taxon>Eukaryota</taxon>
        <taxon>Viridiplantae</taxon>
        <taxon>Streptophyta</taxon>
        <taxon>Embryophyta</taxon>
        <taxon>Tracheophyta</taxon>
        <taxon>Spermatophyta</taxon>
        <taxon>Magnoliopsida</taxon>
        <taxon>eudicotyledons</taxon>
        <taxon>Gunneridae</taxon>
        <taxon>Pentapetalae</taxon>
        <taxon>Caryophyllales</taxon>
        <taxon>Cactineae</taxon>
        <taxon>Cactaceae</taxon>
        <taxon>Opuntioideae</taxon>
        <taxon>Opuntia</taxon>
    </lineage>
</organism>
<protein>
    <submittedName>
        <fullName evidence="1">Uncharacterized protein</fullName>
    </submittedName>
</protein>
<evidence type="ECO:0000313" key="1">
    <source>
        <dbReference type="EMBL" id="MBA4624861.1"/>
    </source>
</evidence>
<dbReference type="EMBL" id="GISG01049217">
    <property type="protein sequence ID" value="MBA4624861.1"/>
    <property type="molecule type" value="Transcribed_RNA"/>
</dbReference>
<dbReference type="AlphaFoldDB" id="A0A7C9CRM9"/>
<reference evidence="1" key="2">
    <citation type="submission" date="2020-07" db="EMBL/GenBank/DDBJ databases">
        <authorList>
            <person name="Vera ALvarez R."/>
            <person name="Arias-Moreno D.M."/>
            <person name="Jimenez-Jacinto V."/>
            <person name="Jimenez-Bremont J.F."/>
            <person name="Swaminathan K."/>
            <person name="Moose S.P."/>
            <person name="Guerrero-Gonzalez M.L."/>
            <person name="Marino-Ramirez L."/>
            <person name="Landsman D."/>
            <person name="Rodriguez-Kessler M."/>
            <person name="Delgado-Sanchez P."/>
        </authorList>
    </citation>
    <scope>NUCLEOTIDE SEQUENCE</scope>
    <source>
        <tissue evidence="1">Cladode</tissue>
    </source>
</reference>
<name>A0A7C9CRM9_OPUST</name>
<proteinExistence type="predicted"/>